<dbReference type="InterPro" id="IPR005829">
    <property type="entry name" value="Sugar_transporter_CS"/>
</dbReference>
<dbReference type="Pfam" id="PF00083">
    <property type="entry name" value="Sugar_tr"/>
    <property type="match status" value="1"/>
</dbReference>
<gene>
    <name evidence="10" type="ORF">B7463_g12619</name>
</gene>
<comment type="caution">
    <text evidence="10">The sequence shown here is derived from an EMBL/GenBank/DDBJ whole genome shotgun (WGS) entry which is preliminary data.</text>
</comment>
<feature type="transmembrane region" description="Helical" evidence="8">
    <location>
        <begin position="344"/>
        <end position="366"/>
    </location>
</feature>
<dbReference type="Gene3D" id="1.20.1250.20">
    <property type="entry name" value="MFS general substrate transporter like domains"/>
    <property type="match status" value="1"/>
</dbReference>
<evidence type="ECO:0000256" key="3">
    <source>
        <dbReference type="ARBA" id="ARBA00022448"/>
    </source>
</evidence>
<dbReference type="NCBIfam" id="TIGR00879">
    <property type="entry name" value="SP"/>
    <property type="match status" value="1"/>
</dbReference>
<evidence type="ECO:0000259" key="9">
    <source>
        <dbReference type="PROSITE" id="PS50850"/>
    </source>
</evidence>
<feature type="transmembrane region" description="Helical" evidence="8">
    <location>
        <begin position="190"/>
        <end position="213"/>
    </location>
</feature>
<dbReference type="PROSITE" id="PS50850">
    <property type="entry name" value="MFS"/>
    <property type="match status" value="1"/>
</dbReference>
<dbReference type="PANTHER" id="PTHR48022:SF2">
    <property type="entry name" value="PLASTIDIC GLUCOSE TRANSPORTER 4"/>
    <property type="match status" value="1"/>
</dbReference>
<sequence>MAITAFLNRSALYRELTPRLFTLFMFISIGAINFGIDNGWWATVLTVPNFIETYGEMNEKTGKYWIPSSWLSAGSGTANADMAVGAMLAGPVISKFGRRGSIVMIVVVGLIGMVIQNAVPNYWGVMAGRTINAVSMGIEINNIPMYMSELSPPAIRGSLVNLFSWWEMGGVLVAKGIVFGSVADHGSTEWSWRIVLLVQMVFPLLMLVVIFFMPESPRWLILHDRHDDAKKALTYIRKGVATPEEVDEELRLTQEAVREQDDLHRVATYMDCFKGSNGRRTMIATGVQVLQQLSGNAFMLSYSVIFLQQVGVTDPLASSMARTAMAIGGSCFAFVLADKVGRRPLMIVSAIGMWIGLWVTAGVSGFTHVNGGPIAQFLLALLLIWSFLGNLGWASCVWIVTAEVPTLQLREKTISIASTFSFITVLLVSYINPYVQNEPSNLQVKVGFIYGSFSLVPTFFVYRYYFVPECANRSLEELDELFQDKVPAWKFKTHVCHGIGARLTEVQDHNANSGVHAVLKSKIPMTISCTEVDEKKA</sequence>
<feature type="transmembrane region" description="Helical" evidence="8">
    <location>
        <begin position="20"/>
        <end position="44"/>
    </location>
</feature>
<evidence type="ECO:0000256" key="6">
    <source>
        <dbReference type="ARBA" id="ARBA00023136"/>
    </source>
</evidence>
<dbReference type="OMA" id="CSFAVHI"/>
<comment type="subcellular location">
    <subcellularLocation>
        <location evidence="1">Membrane</location>
        <topology evidence="1">Multi-pass membrane protein</topology>
    </subcellularLocation>
</comment>
<feature type="non-terminal residue" evidence="10">
    <location>
        <position position="1"/>
    </location>
</feature>
<dbReference type="SUPFAM" id="SSF103473">
    <property type="entry name" value="MFS general substrate transporter"/>
    <property type="match status" value="1"/>
</dbReference>
<feature type="non-terminal residue" evidence="10">
    <location>
        <position position="537"/>
    </location>
</feature>
<keyword evidence="5 8" id="KW-1133">Transmembrane helix</keyword>
<dbReference type="GO" id="GO:0016020">
    <property type="term" value="C:membrane"/>
    <property type="evidence" value="ECO:0007669"/>
    <property type="project" value="UniProtKB-SubCell"/>
</dbReference>
<evidence type="ECO:0000256" key="2">
    <source>
        <dbReference type="ARBA" id="ARBA00010992"/>
    </source>
</evidence>
<evidence type="ECO:0000313" key="11">
    <source>
        <dbReference type="Proteomes" id="UP000258309"/>
    </source>
</evidence>
<evidence type="ECO:0000256" key="1">
    <source>
        <dbReference type="ARBA" id="ARBA00004141"/>
    </source>
</evidence>
<dbReference type="InterPro" id="IPR050360">
    <property type="entry name" value="MFS_Sugar_Transporters"/>
</dbReference>
<evidence type="ECO:0000256" key="4">
    <source>
        <dbReference type="ARBA" id="ARBA00022692"/>
    </source>
</evidence>
<evidence type="ECO:0000256" key="8">
    <source>
        <dbReference type="SAM" id="Phobius"/>
    </source>
</evidence>
<feature type="transmembrane region" description="Helical" evidence="8">
    <location>
        <begin position="378"/>
        <end position="401"/>
    </location>
</feature>
<dbReference type="InterPro" id="IPR036259">
    <property type="entry name" value="MFS_trans_sf"/>
</dbReference>
<comment type="similarity">
    <text evidence="2 7">Belongs to the major facilitator superfamily. Sugar transporter (TC 2.A.1.1) family.</text>
</comment>
<dbReference type="InterPro" id="IPR020846">
    <property type="entry name" value="MFS_dom"/>
</dbReference>
<keyword evidence="4 8" id="KW-0812">Transmembrane</keyword>
<dbReference type="InterPro" id="IPR003663">
    <property type="entry name" value="Sugar/inositol_transpt"/>
</dbReference>
<dbReference type="AlphaFoldDB" id="A0A3E2GRI9"/>
<evidence type="ECO:0000256" key="5">
    <source>
        <dbReference type="ARBA" id="ARBA00022989"/>
    </source>
</evidence>
<reference evidence="10 11" key="1">
    <citation type="submission" date="2018-05" db="EMBL/GenBank/DDBJ databases">
        <title>Draft genome sequence of Scytalidium lignicola DSM 105466, a ubiquitous saprotrophic fungus.</title>
        <authorList>
            <person name="Buettner E."/>
            <person name="Gebauer A.M."/>
            <person name="Hofrichter M."/>
            <person name="Liers C."/>
            <person name="Kellner H."/>
        </authorList>
    </citation>
    <scope>NUCLEOTIDE SEQUENCE [LARGE SCALE GENOMIC DNA]</scope>
    <source>
        <strain evidence="10 11">DSM 105466</strain>
    </source>
</reference>
<keyword evidence="3 7" id="KW-0813">Transport</keyword>
<feature type="transmembrane region" description="Helical" evidence="8">
    <location>
        <begin position="64"/>
        <end position="89"/>
    </location>
</feature>
<dbReference type="Proteomes" id="UP000258309">
    <property type="component" value="Unassembled WGS sequence"/>
</dbReference>
<feature type="transmembrane region" description="Helical" evidence="8">
    <location>
        <begin position="447"/>
        <end position="466"/>
    </location>
</feature>
<dbReference type="PROSITE" id="PS00216">
    <property type="entry name" value="SUGAR_TRANSPORT_1"/>
    <property type="match status" value="1"/>
</dbReference>
<feature type="transmembrane region" description="Helical" evidence="8">
    <location>
        <begin position="413"/>
        <end position="435"/>
    </location>
</feature>
<proteinExistence type="inferred from homology"/>
<feature type="domain" description="Major facilitator superfamily (MFS) profile" evidence="9">
    <location>
        <begin position="23"/>
        <end position="469"/>
    </location>
</feature>
<dbReference type="PANTHER" id="PTHR48022">
    <property type="entry name" value="PLASTIDIC GLUCOSE TRANSPORTER 4"/>
    <property type="match status" value="1"/>
</dbReference>
<organism evidence="10 11">
    <name type="scientific">Scytalidium lignicola</name>
    <name type="common">Hyphomycete</name>
    <dbReference type="NCBI Taxonomy" id="5539"/>
    <lineage>
        <taxon>Eukaryota</taxon>
        <taxon>Fungi</taxon>
        <taxon>Dikarya</taxon>
        <taxon>Ascomycota</taxon>
        <taxon>Pezizomycotina</taxon>
        <taxon>Leotiomycetes</taxon>
        <taxon>Leotiomycetes incertae sedis</taxon>
        <taxon>Scytalidium</taxon>
    </lineage>
</organism>
<feature type="transmembrane region" description="Helical" evidence="8">
    <location>
        <begin position="101"/>
        <end position="119"/>
    </location>
</feature>
<dbReference type="InterPro" id="IPR005828">
    <property type="entry name" value="MFS_sugar_transport-like"/>
</dbReference>
<keyword evidence="6 8" id="KW-0472">Membrane</keyword>
<dbReference type="OrthoDB" id="6612291at2759"/>
<evidence type="ECO:0000256" key="7">
    <source>
        <dbReference type="RuleBase" id="RU003346"/>
    </source>
</evidence>
<protein>
    <recommendedName>
        <fullName evidence="9">Major facilitator superfamily (MFS) profile domain-containing protein</fullName>
    </recommendedName>
</protein>
<dbReference type="GO" id="GO:0005351">
    <property type="term" value="F:carbohydrate:proton symporter activity"/>
    <property type="evidence" value="ECO:0007669"/>
    <property type="project" value="TreeGrafter"/>
</dbReference>
<keyword evidence="11" id="KW-1185">Reference proteome</keyword>
<dbReference type="EMBL" id="NCSJ02000640">
    <property type="protein sequence ID" value="RFU23719.1"/>
    <property type="molecule type" value="Genomic_DNA"/>
</dbReference>
<evidence type="ECO:0000313" key="10">
    <source>
        <dbReference type="EMBL" id="RFU23719.1"/>
    </source>
</evidence>
<name>A0A3E2GRI9_SCYLI</name>
<accession>A0A3E2GRI9</accession>